<dbReference type="GO" id="GO:0009002">
    <property type="term" value="F:serine-type D-Ala-D-Ala carboxypeptidase activity"/>
    <property type="evidence" value="ECO:0007669"/>
    <property type="project" value="UniProtKB-EC"/>
</dbReference>
<name>A0A9Q4HZ95_9BACI</name>
<gene>
    <name evidence="21" type="ORF">MOE99_12905</name>
</gene>
<evidence type="ECO:0000256" key="14">
    <source>
        <dbReference type="ARBA" id="ARBA00023268"/>
    </source>
</evidence>
<dbReference type="InterPro" id="IPR001264">
    <property type="entry name" value="Glyco_trans_51"/>
</dbReference>
<evidence type="ECO:0000256" key="9">
    <source>
        <dbReference type="ARBA" id="ARBA00022801"/>
    </source>
</evidence>
<dbReference type="Gene3D" id="1.10.3810.10">
    <property type="entry name" value="Biosynthetic peptidoglycan transglycosylase-like"/>
    <property type="match status" value="1"/>
</dbReference>
<evidence type="ECO:0000256" key="12">
    <source>
        <dbReference type="ARBA" id="ARBA00022989"/>
    </source>
</evidence>
<dbReference type="GO" id="GO:0008955">
    <property type="term" value="F:peptidoglycan glycosyltransferase activity"/>
    <property type="evidence" value="ECO:0007669"/>
    <property type="project" value="UniProtKB-EC"/>
</dbReference>
<keyword evidence="12 18" id="KW-1133">Transmembrane helix</keyword>
<organism evidence="21 22">
    <name type="scientific">Bacillus inaquosorum</name>
    <dbReference type="NCBI Taxonomy" id="483913"/>
    <lineage>
        <taxon>Bacteria</taxon>
        <taxon>Bacillati</taxon>
        <taxon>Bacillota</taxon>
        <taxon>Bacilli</taxon>
        <taxon>Bacillales</taxon>
        <taxon>Bacillaceae</taxon>
        <taxon>Bacillus</taxon>
    </lineage>
</organism>
<dbReference type="GO" id="GO:0008658">
    <property type="term" value="F:penicillin binding"/>
    <property type="evidence" value="ECO:0007669"/>
    <property type="project" value="InterPro"/>
</dbReference>
<evidence type="ECO:0000256" key="15">
    <source>
        <dbReference type="ARBA" id="ARBA00023316"/>
    </source>
</evidence>
<dbReference type="Pfam" id="PF00912">
    <property type="entry name" value="Transgly"/>
    <property type="match status" value="1"/>
</dbReference>
<dbReference type="InterPro" id="IPR036950">
    <property type="entry name" value="PBP_transglycosylase"/>
</dbReference>
<dbReference type="GO" id="GO:0071555">
    <property type="term" value="P:cell wall organization"/>
    <property type="evidence" value="ECO:0007669"/>
    <property type="project" value="UniProtKB-KW"/>
</dbReference>
<dbReference type="PANTHER" id="PTHR32282">
    <property type="entry name" value="BINDING PROTEIN TRANSPEPTIDASE, PUTATIVE-RELATED"/>
    <property type="match status" value="1"/>
</dbReference>
<dbReference type="InterPro" id="IPR023346">
    <property type="entry name" value="Lysozyme-like_dom_sf"/>
</dbReference>
<keyword evidence="15" id="KW-0961">Cell wall biogenesis/degradation</keyword>
<evidence type="ECO:0000256" key="4">
    <source>
        <dbReference type="ARBA" id="ARBA00022645"/>
    </source>
</evidence>
<evidence type="ECO:0000259" key="19">
    <source>
        <dbReference type="Pfam" id="PF00905"/>
    </source>
</evidence>
<dbReference type="GO" id="GO:0030288">
    <property type="term" value="C:outer membrane-bounded periplasmic space"/>
    <property type="evidence" value="ECO:0007669"/>
    <property type="project" value="TreeGrafter"/>
</dbReference>
<comment type="caution">
    <text evidence="21">The sequence shown here is derived from an EMBL/GenBank/DDBJ whole genome shotgun (WGS) entry which is preliminary data.</text>
</comment>
<comment type="similarity">
    <text evidence="2">In the N-terminal section; belongs to the glycosyltransferase 51 family.</text>
</comment>
<comment type="catalytic activity">
    <reaction evidence="17">
        <text>[GlcNAc-(1-&gt;4)-Mur2Ac(oyl-L-Ala-gamma-D-Glu-L-Lys-D-Ala-D-Ala)](n)-di-trans,octa-cis-undecaprenyl diphosphate + beta-D-GlcNAc-(1-&gt;4)-Mur2Ac(oyl-L-Ala-gamma-D-Glu-L-Lys-D-Ala-D-Ala)-di-trans,octa-cis-undecaprenyl diphosphate = [GlcNAc-(1-&gt;4)-Mur2Ac(oyl-L-Ala-gamma-D-Glu-L-Lys-D-Ala-D-Ala)](n+1)-di-trans,octa-cis-undecaprenyl diphosphate + di-trans,octa-cis-undecaprenyl diphosphate + H(+)</text>
        <dbReference type="Rhea" id="RHEA:23708"/>
        <dbReference type="Rhea" id="RHEA-COMP:9602"/>
        <dbReference type="Rhea" id="RHEA-COMP:9603"/>
        <dbReference type="ChEBI" id="CHEBI:15378"/>
        <dbReference type="ChEBI" id="CHEBI:58405"/>
        <dbReference type="ChEBI" id="CHEBI:60033"/>
        <dbReference type="ChEBI" id="CHEBI:78435"/>
        <dbReference type="EC" id="2.4.99.28"/>
    </reaction>
</comment>
<dbReference type="NCBIfam" id="TIGR02074">
    <property type="entry name" value="PBP_1a_fam"/>
    <property type="match status" value="1"/>
</dbReference>
<proteinExistence type="inferred from homology"/>
<keyword evidence="5" id="KW-0645">Protease</keyword>
<dbReference type="GO" id="GO:0008360">
    <property type="term" value="P:regulation of cell shape"/>
    <property type="evidence" value="ECO:0007669"/>
    <property type="project" value="UniProtKB-KW"/>
</dbReference>
<evidence type="ECO:0000256" key="17">
    <source>
        <dbReference type="ARBA" id="ARBA00049902"/>
    </source>
</evidence>
<dbReference type="InterPro" id="IPR012338">
    <property type="entry name" value="Beta-lactam/transpept-like"/>
</dbReference>
<evidence type="ECO:0000256" key="11">
    <source>
        <dbReference type="ARBA" id="ARBA00022984"/>
    </source>
</evidence>
<dbReference type="PANTHER" id="PTHR32282:SF32">
    <property type="entry name" value="PENICILLIN-BINDING PROTEIN 2A"/>
    <property type="match status" value="1"/>
</dbReference>
<evidence type="ECO:0000256" key="18">
    <source>
        <dbReference type="SAM" id="Phobius"/>
    </source>
</evidence>
<keyword evidence="13 18" id="KW-0472">Membrane</keyword>
<comment type="catalytic activity">
    <reaction evidence="16">
        <text>Preferential cleavage: (Ac)2-L-Lys-D-Ala-|-D-Ala. Also transpeptidation of peptidyl-alanyl moieties that are N-acyl substituents of D-alanine.</text>
        <dbReference type="EC" id="3.4.16.4"/>
    </reaction>
</comment>
<keyword evidence="14" id="KW-0511">Multifunctional enzyme</keyword>
<keyword evidence="4" id="KW-0121">Carboxypeptidase</keyword>
<sequence>MFKVKKKKLFIPIIILVLTAFLALIGYISIIFLGHYVIDEKKLILHASSKIVDQNGDEVASLYTENREPVSINEIPKPVREAFIAVEDKRFYEHHGIDVKSVGRAVYRDILAGGKVEGGSTITQQLAKNIFLTHDKTFLRKTKEVIIAINLERDYSKDKLLEMYLNQLYFGHGVYGIQAASHYYFNKEVKDLTVSEGAVLAAIPKAPSTYSPVLHPDKNKERRDTILGMMNDQGYISAKDAVSAQGRTLGLHVKKQSETPWFDSYIDLVIEEAEDKYSISGEQLLQGGYTIKVPLDSKLQKTAYQVMKQGGSYYPGTDQNAEGSAVFINNKTGGVEAAIGGRDYTAKGYNRVTAVRQPGSTFKPLAVYGPAMQEKKFKPYSLLKDELQSYGDYTPKNYDSRYEGEVTMSDAITYSKNAPAVWTLNEIGVETGKSYLKANGIDIPDEGLALALGGLEKGVSPLQLAGAFHTFAANGMYTEPYFISSIMDEDGETIADHKEEGKRVFSKQTSWNMTRMLQQVVKKGTATSGTYHGDLAGKTGSTSYTGVSGATKDAWFAGYTPKITGAIWMGYDKTDQNHYLKGGSAYPTRLFKDILTQAGETGSVFTKPKNVKELESPIELEPVKTLTADYTFKAAGLFTIELKWNAQEDDRAVYRIYVNKDGKETLLDSVEGKGSYEIPYANLFSGASYKIVPYNTQTKREGEGTDYVQPKLFSS</sequence>
<dbReference type="SUPFAM" id="SSF56601">
    <property type="entry name" value="beta-lactamase/transpeptidase-like"/>
    <property type="match status" value="1"/>
</dbReference>
<evidence type="ECO:0000256" key="2">
    <source>
        <dbReference type="ARBA" id="ARBA00007739"/>
    </source>
</evidence>
<evidence type="ECO:0000313" key="21">
    <source>
        <dbReference type="EMBL" id="MCY9230229.1"/>
    </source>
</evidence>
<feature type="domain" description="Glycosyl transferase family 51" evidence="20">
    <location>
        <begin position="57"/>
        <end position="230"/>
    </location>
</feature>
<dbReference type="InterPro" id="IPR050396">
    <property type="entry name" value="Glycosyltr_51/Transpeptidase"/>
</dbReference>
<evidence type="ECO:0000256" key="7">
    <source>
        <dbReference type="ARBA" id="ARBA00022679"/>
    </source>
</evidence>
<evidence type="ECO:0000256" key="1">
    <source>
        <dbReference type="ARBA" id="ARBA00007090"/>
    </source>
</evidence>
<keyword evidence="6" id="KW-0328">Glycosyltransferase</keyword>
<evidence type="ECO:0000256" key="6">
    <source>
        <dbReference type="ARBA" id="ARBA00022676"/>
    </source>
</evidence>
<keyword evidence="9" id="KW-0378">Hydrolase</keyword>
<dbReference type="EMBL" id="JALAXJ010000013">
    <property type="protein sequence ID" value="MCY9230229.1"/>
    <property type="molecule type" value="Genomic_DNA"/>
</dbReference>
<dbReference type="RefSeq" id="WP_268285516.1">
    <property type="nucleotide sequence ID" value="NZ_JALAJS010000001.1"/>
</dbReference>
<keyword evidence="7" id="KW-0808">Transferase</keyword>
<reference evidence="21" key="1">
    <citation type="submission" date="2022-02" db="EMBL/GenBank/DDBJ databases">
        <title>Crop Bioprotection Bacillus Genome Sequencing.</title>
        <authorList>
            <person name="Dunlap C."/>
        </authorList>
    </citation>
    <scope>NUCLEOTIDE SEQUENCE</scope>
    <source>
        <strain evidence="21">T20C13</strain>
    </source>
</reference>
<dbReference type="SUPFAM" id="SSF53955">
    <property type="entry name" value="Lysozyme-like"/>
    <property type="match status" value="1"/>
</dbReference>
<dbReference type="FunFam" id="1.10.3810.10:FF:000001">
    <property type="entry name" value="Penicillin-binding protein 1A"/>
    <property type="match status" value="1"/>
</dbReference>
<keyword evidence="10" id="KW-0133">Cell shape</keyword>
<dbReference type="Gene3D" id="3.40.710.10">
    <property type="entry name" value="DD-peptidase/beta-lactamase superfamily"/>
    <property type="match status" value="1"/>
</dbReference>
<dbReference type="AlphaFoldDB" id="A0A9Q4HZ95"/>
<evidence type="ECO:0000256" key="3">
    <source>
        <dbReference type="ARBA" id="ARBA00022475"/>
    </source>
</evidence>
<feature type="transmembrane region" description="Helical" evidence="18">
    <location>
        <begin position="9"/>
        <end position="38"/>
    </location>
</feature>
<evidence type="ECO:0000256" key="5">
    <source>
        <dbReference type="ARBA" id="ARBA00022670"/>
    </source>
</evidence>
<dbReference type="InterPro" id="IPR001460">
    <property type="entry name" value="PCN-bd_Tpept"/>
</dbReference>
<evidence type="ECO:0000259" key="20">
    <source>
        <dbReference type="Pfam" id="PF00912"/>
    </source>
</evidence>
<feature type="domain" description="Penicillin-binding protein transpeptidase" evidence="19">
    <location>
        <begin position="323"/>
        <end position="595"/>
    </location>
</feature>
<dbReference type="Proteomes" id="UP001066278">
    <property type="component" value="Unassembled WGS sequence"/>
</dbReference>
<keyword evidence="8 18" id="KW-0812">Transmembrane</keyword>
<protein>
    <submittedName>
        <fullName evidence="21">Penicillin-binding protein</fullName>
    </submittedName>
</protein>
<dbReference type="GO" id="GO:0006508">
    <property type="term" value="P:proteolysis"/>
    <property type="evidence" value="ECO:0007669"/>
    <property type="project" value="UniProtKB-KW"/>
</dbReference>
<dbReference type="Pfam" id="PF00905">
    <property type="entry name" value="Transpeptidase"/>
    <property type="match status" value="1"/>
</dbReference>
<evidence type="ECO:0000256" key="10">
    <source>
        <dbReference type="ARBA" id="ARBA00022960"/>
    </source>
</evidence>
<keyword evidence="11" id="KW-0573">Peptidoglycan synthesis</keyword>
<dbReference type="GO" id="GO:0009252">
    <property type="term" value="P:peptidoglycan biosynthetic process"/>
    <property type="evidence" value="ECO:0007669"/>
    <property type="project" value="UniProtKB-KW"/>
</dbReference>
<comment type="similarity">
    <text evidence="1">In the C-terminal section; belongs to the transpeptidase family.</text>
</comment>
<evidence type="ECO:0000256" key="8">
    <source>
        <dbReference type="ARBA" id="ARBA00022692"/>
    </source>
</evidence>
<evidence type="ECO:0000256" key="16">
    <source>
        <dbReference type="ARBA" id="ARBA00034000"/>
    </source>
</evidence>
<accession>A0A9Q4HZ95</accession>
<evidence type="ECO:0000256" key="13">
    <source>
        <dbReference type="ARBA" id="ARBA00023136"/>
    </source>
</evidence>
<evidence type="ECO:0000313" key="22">
    <source>
        <dbReference type="Proteomes" id="UP001066278"/>
    </source>
</evidence>
<keyword evidence="3" id="KW-1003">Cell membrane</keyword>